<evidence type="ECO:0000256" key="2">
    <source>
        <dbReference type="ARBA" id="ARBA00004496"/>
    </source>
</evidence>
<dbReference type="EMBL" id="KV454406">
    <property type="protein sequence ID" value="ODQ68510.1"/>
    <property type="molecule type" value="Genomic_DNA"/>
</dbReference>
<feature type="domain" description="Acetyl-CoA hydrolase/transferase C-terminal" evidence="10">
    <location>
        <begin position="334"/>
        <end position="484"/>
    </location>
</feature>
<dbReference type="AlphaFoldDB" id="A0A1E3PT54"/>
<dbReference type="FunFam" id="3.30.750.70:FF:000002">
    <property type="entry name" value="Acetyl-CoA hydrolase Ach1"/>
    <property type="match status" value="1"/>
</dbReference>
<comment type="subcellular location">
    <subcellularLocation>
        <location evidence="2">Cytoplasm</location>
    </subcellularLocation>
</comment>
<dbReference type="Gene3D" id="3.40.1080.10">
    <property type="entry name" value="Glutaconate Coenzyme A-transferase"/>
    <property type="match status" value="1"/>
</dbReference>
<dbReference type="SUPFAM" id="SSF100950">
    <property type="entry name" value="NagB/RpiA/CoA transferase-like"/>
    <property type="match status" value="2"/>
</dbReference>
<dbReference type="FunFam" id="3.40.1080.20:FF:000001">
    <property type="entry name" value="Acetyl-CoA hydrolase Ach1"/>
    <property type="match status" value="1"/>
</dbReference>
<dbReference type="Proteomes" id="UP000095009">
    <property type="component" value="Unassembled WGS sequence"/>
</dbReference>
<gene>
    <name evidence="11" type="ORF">NADFUDRAFT_49149</name>
</gene>
<evidence type="ECO:0000256" key="4">
    <source>
        <dbReference type="ARBA" id="ARBA00011920"/>
    </source>
</evidence>
<evidence type="ECO:0000256" key="5">
    <source>
        <dbReference type="ARBA" id="ARBA00017958"/>
    </source>
</evidence>
<comment type="similarity">
    <text evidence="3">Belongs to the acetyl-CoA hydrolase/transferase family.</text>
</comment>
<dbReference type="InterPro" id="IPR003702">
    <property type="entry name" value="ActCoA_hydro_N"/>
</dbReference>
<dbReference type="GO" id="GO:0008775">
    <property type="term" value="F:acetate CoA-transferase activity"/>
    <property type="evidence" value="ECO:0007669"/>
    <property type="project" value="InterPro"/>
</dbReference>
<dbReference type="Gene3D" id="3.40.1080.20">
    <property type="entry name" value="Acetyl-CoA hydrolase/transferase C-terminal domain"/>
    <property type="match status" value="1"/>
</dbReference>
<keyword evidence="7 11" id="KW-0378">Hydrolase</keyword>
<dbReference type="InterPro" id="IPR046433">
    <property type="entry name" value="ActCoA_hydro"/>
</dbReference>
<dbReference type="InterPro" id="IPR038460">
    <property type="entry name" value="AcetylCoA_hyd_C_sf"/>
</dbReference>
<dbReference type="GO" id="GO:0003986">
    <property type="term" value="F:acetyl-CoA hydrolase activity"/>
    <property type="evidence" value="ECO:0007669"/>
    <property type="project" value="UniProtKB-EC"/>
</dbReference>
<keyword evidence="12" id="KW-1185">Reference proteome</keyword>
<evidence type="ECO:0000313" key="11">
    <source>
        <dbReference type="EMBL" id="ODQ68510.1"/>
    </source>
</evidence>
<dbReference type="EC" id="3.1.2.1" evidence="4"/>
<evidence type="ECO:0000256" key="6">
    <source>
        <dbReference type="ARBA" id="ARBA00022490"/>
    </source>
</evidence>
<dbReference type="Pfam" id="PF13336">
    <property type="entry name" value="AcetylCoA_hyd_C"/>
    <property type="match status" value="1"/>
</dbReference>
<proteinExistence type="inferred from homology"/>
<reference evidence="11 12" key="1">
    <citation type="journal article" date="2016" name="Proc. Natl. Acad. Sci. U.S.A.">
        <title>Comparative genomics of biotechnologically important yeasts.</title>
        <authorList>
            <person name="Riley R."/>
            <person name="Haridas S."/>
            <person name="Wolfe K.H."/>
            <person name="Lopes M.R."/>
            <person name="Hittinger C.T."/>
            <person name="Goeker M."/>
            <person name="Salamov A.A."/>
            <person name="Wisecaver J.H."/>
            <person name="Long T.M."/>
            <person name="Calvey C.H."/>
            <person name="Aerts A.L."/>
            <person name="Barry K.W."/>
            <person name="Choi C."/>
            <person name="Clum A."/>
            <person name="Coughlan A.Y."/>
            <person name="Deshpande S."/>
            <person name="Douglass A.P."/>
            <person name="Hanson S.J."/>
            <person name="Klenk H.-P."/>
            <person name="LaButti K.M."/>
            <person name="Lapidus A."/>
            <person name="Lindquist E.A."/>
            <person name="Lipzen A.M."/>
            <person name="Meier-Kolthoff J.P."/>
            <person name="Ohm R.A."/>
            <person name="Otillar R.P."/>
            <person name="Pangilinan J.L."/>
            <person name="Peng Y."/>
            <person name="Rokas A."/>
            <person name="Rosa C.A."/>
            <person name="Scheuner C."/>
            <person name="Sibirny A.A."/>
            <person name="Slot J.C."/>
            <person name="Stielow J.B."/>
            <person name="Sun H."/>
            <person name="Kurtzman C.P."/>
            <person name="Blackwell M."/>
            <person name="Grigoriev I.V."/>
            <person name="Jeffries T.W."/>
        </authorList>
    </citation>
    <scope>NUCLEOTIDE SEQUENCE [LARGE SCALE GENOMIC DNA]</scope>
    <source>
        <strain evidence="11 12">DSM 6958</strain>
    </source>
</reference>
<protein>
    <recommendedName>
        <fullName evidence="5">Acetyl-CoA hydrolase</fullName>
        <ecNumber evidence="4">3.1.2.1</ecNumber>
    </recommendedName>
    <alternativeName>
        <fullName evidence="8">Acetyl-CoA deacylase</fullName>
    </alternativeName>
</protein>
<dbReference type="FunFam" id="3.40.1080.10:FF:000003">
    <property type="entry name" value="Acetyl-coA hydrolase Ach1"/>
    <property type="match status" value="1"/>
</dbReference>
<accession>A0A1E3PT54</accession>
<dbReference type="InterPro" id="IPR037171">
    <property type="entry name" value="NagB/RpiA_transferase-like"/>
</dbReference>
<evidence type="ECO:0000313" key="12">
    <source>
        <dbReference type="Proteomes" id="UP000095009"/>
    </source>
</evidence>
<evidence type="ECO:0000259" key="10">
    <source>
        <dbReference type="Pfam" id="PF13336"/>
    </source>
</evidence>
<sequence length="525" mass="58126">MSSMTASATLKSRVRFAPYLQKLHSPEECVKYFKNNDYVGWSGFTGVGGPKVVPNALAAYVEANNLKGKMGFNLFVGASADVNVESKWADLNMLKRRAPHQVGKPIAKAINEGRTQFFDKHLSMFPQDLTYGYYTLNKATDTLDTVIIEATAITEDGHLIPGPAVGATPELVSMADKIIIEVNTLLPNCEGIHDINMPINPPFRQPYQLTNPSQRIGLPYVTLDPSKVVAIVESQQADAVGKNTPADDMSKSIANNLIEFLEQEVKAGRMPENLHPLQSGIGNIANAVVEGLASSNFKNLSVWTEVLQDSFLDFFESGKLDHATSTSMRLTPEGFERFHKNWEEYSSKLLLRSQVVSNSPEIIRRLGVIAMNTPVEVDIYAHANSTNVNGSRMLNGLGGSADFLRNAKLSVMHTPSTRPTKTDPHGITCIVPFATHVDQTEHDLDVVVTEQGLADLRGLAPRERARVIIDKCAHPIYKPILLEYLERAEFYCTKNKSLHEPHILRDAFKLQANLEDKGTMRIDSW</sequence>
<evidence type="ECO:0000256" key="8">
    <source>
        <dbReference type="ARBA" id="ARBA00029672"/>
    </source>
</evidence>
<dbReference type="Pfam" id="PF02550">
    <property type="entry name" value="AcetylCoA_hydro"/>
    <property type="match status" value="1"/>
</dbReference>
<evidence type="ECO:0000259" key="9">
    <source>
        <dbReference type="Pfam" id="PF02550"/>
    </source>
</evidence>
<feature type="domain" description="Acetyl-CoA hydrolase/transferase N-terminal" evidence="9">
    <location>
        <begin position="17"/>
        <end position="233"/>
    </location>
</feature>
<evidence type="ECO:0000256" key="7">
    <source>
        <dbReference type="ARBA" id="ARBA00022801"/>
    </source>
</evidence>
<keyword evidence="6" id="KW-0963">Cytoplasm</keyword>
<evidence type="ECO:0000256" key="1">
    <source>
        <dbReference type="ARBA" id="ARBA00001831"/>
    </source>
</evidence>
<dbReference type="PANTHER" id="PTHR43609:SF1">
    <property type="entry name" value="ACETYL-COA HYDROLASE"/>
    <property type="match status" value="1"/>
</dbReference>
<name>A0A1E3PT54_9ASCO</name>
<dbReference type="STRING" id="857566.A0A1E3PT54"/>
<dbReference type="PANTHER" id="PTHR43609">
    <property type="entry name" value="ACETYL-COA HYDROLASE"/>
    <property type="match status" value="1"/>
</dbReference>
<evidence type="ECO:0000256" key="3">
    <source>
        <dbReference type="ARBA" id="ARBA00009632"/>
    </source>
</evidence>
<dbReference type="OrthoDB" id="10250396at2759"/>
<dbReference type="GO" id="GO:0006083">
    <property type="term" value="P:acetate metabolic process"/>
    <property type="evidence" value="ECO:0007669"/>
    <property type="project" value="InterPro"/>
</dbReference>
<dbReference type="InterPro" id="IPR026888">
    <property type="entry name" value="AcetylCoA_hyd_C"/>
</dbReference>
<comment type="catalytic activity">
    <reaction evidence="1">
        <text>acetyl-CoA + H2O = acetate + CoA + H(+)</text>
        <dbReference type="Rhea" id="RHEA:20289"/>
        <dbReference type="ChEBI" id="CHEBI:15377"/>
        <dbReference type="ChEBI" id="CHEBI:15378"/>
        <dbReference type="ChEBI" id="CHEBI:30089"/>
        <dbReference type="ChEBI" id="CHEBI:57287"/>
        <dbReference type="ChEBI" id="CHEBI:57288"/>
        <dbReference type="EC" id="3.1.2.1"/>
    </reaction>
</comment>
<dbReference type="GO" id="GO:0005739">
    <property type="term" value="C:mitochondrion"/>
    <property type="evidence" value="ECO:0007669"/>
    <property type="project" value="TreeGrafter"/>
</dbReference>
<organism evidence="11 12">
    <name type="scientific">Nadsonia fulvescens var. elongata DSM 6958</name>
    <dbReference type="NCBI Taxonomy" id="857566"/>
    <lineage>
        <taxon>Eukaryota</taxon>
        <taxon>Fungi</taxon>
        <taxon>Dikarya</taxon>
        <taxon>Ascomycota</taxon>
        <taxon>Saccharomycotina</taxon>
        <taxon>Dipodascomycetes</taxon>
        <taxon>Dipodascales</taxon>
        <taxon>Dipodascales incertae sedis</taxon>
        <taxon>Nadsonia</taxon>
    </lineage>
</organism>
<dbReference type="Gene3D" id="3.30.750.70">
    <property type="entry name" value="4-hydroxybutyrate coenzyme like domains"/>
    <property type="match status" value="1"/>
</dbReference>